<keyword evidence="2" id="KW-0812">Transmembrane</keyword>
<evidence type="ECO:0000313" key="3">
    <source>
        <dbReference type="EMBL" id="DAD74430.1"/>
    </source>
</evidence>
<organism evidence="3">
    <name type="scientific">Siphoviridae sp. ctRiO19</name>
    <dbReference type="NCBI Taxonomy" id="2826337"/>
    <lineage>
        <taxon>Viruses</taxon>
        <taxon>Duplodnaviria</taxon>
        <taxon>Heunggongvirae</taxon>
        <taxon>Uroviricota</taxon>
        <taxon>Caudoviricetes</taxon>
    </lineage>
</organism>
<feature type="transmembrane region" description="Helical" evidence="2">
    <location>
        <begin position="600"/>
        <end position="619"/>
    </location>
</feature>
<feature type="transmembrane region" description="Helical" evidence="2">
    <location>
        <begin position="562"/>
        <end position="588"/>
    </location>
</feature>
<evidence type="ECO:0000256" key="2">
    <source>
        <dbReference type="SAM" id="Phobius"/>
    </source>
</evidence>
<evidence type="ECO:0000256" key="1">
    <source>
        <dbReference type="SAM" id="Coils"/>
    </source>
</evidence>
<feature type="coiled-coil region" evidence="1">
    <location>
        <begin position="75"/>
        <end position="102"/>
    </location>
</feature>
<keyword evidence="2" id="KW-0472">Membrane</keyword>
<dbReference type="EMBL" id="BK014760">
    <property type="protein sequence ID" value="DAD74430.1"/>
    <property type="molecule type" value="Genomic_DNA"/>
</dbReference>
<name>A0A8S5LWN1_9CAUD</name>
<dbReference type="Gene3D" id="1.20.120.20">
    <property type="entry name" value="Apolipoprotein"/>
    <property type="match status" value="1"/>
</dbReference>
<proteinExistence type="predicted"/>
<keyword evidence="1" id="KW-0175">Coiled coil</keyword>
<accession>A0A8S5LWN1</accession>
<keyword evidence="2" id="KW-1133">Transmembrane helix</keyword>
<protein>
    <submittedName>
        <fullName evidence="3">Minor tail protein</fullName>
    </submittedName>
</protein>
<reference evidence="3" key="1">
    <citation type="journal article" date="2021" name="Proc. Natl. Acad. Sci. U.S.A.">
        <title>A Catalog of Tens of Thousands of Viruses from Human Metagenomes Reveals Hidden Associations with Chronic Diseases.</title>
        <authorList>
            <person name="Tisza M.J."/>
            <person name="Buck C.B."/>
        </authorList>
    </citation>
    <scope>NUCLEOTIDE SEQUENCE</scope>
    <source>
        <strain evidence="3">CtRiO19</strain>
    </source>
</reference>
<sequence>MTIEELEIIIKAKVEDALKSTKGLEQNIKNSMQKIQQNISKTNFNILTQKIQSAKKSFDKFKNDFQRGFSTKIDNSNSEKEIKKLQKEYNQVKQQIENDKIKLNGNYSKMDNLQNRLIQENLPTGLKLEQMPEGWADGIVKGNKEFQSLNSEADKLESSLSKNESKFISLGNNIENLKSKTQKISFGEKIGRSIATISAGFNNISNKIGNSLNSIREKMSNVFSGNGIKQGINHILRYALALLSIRSVYSLLSSSGKSWLSSQNVEAQQLNANIEYMRNALGSALAPVIQFITNLFYQLLKAVQTVVFALTGMNIFAKAGAKAFNSIGGSAKKTSKSAKEMSKTLAGVHSEINNVGGHNNAGGDSGGGSGGGMSPNIDLSKLSAMDAFSKKLYDFFKPLKDSWDNYGGLITSSFLYMIDGIKNAFVVMWDSVVTVITNGTIYQIISNILTSIGNIANAWATAWSNDGNGTALLQAIADIINGITEKINQLTASEGFQKFLNGIVSFFSGVAQFLRPVIDGIGQVVEKLLEIANSTVGDMLKVIGDNLQKIGQNEATRTLLEAIGSAIAIITTAIIAVKVALIAFNAVYTIFKVLTAPTTLIIMAIVAAVTAIILIIKNWGSITDWIKNVWNNVVNGIKYALNALKESWKTVWNNIKNFVIGIWNGIKAGIVGVINGIIGGIEGFVNGVIKGINFLLKGISKVANGVGSLIGLKPINLAINEIHIPRLAKGNVATKETLAIFGEYSGAKSNPEITTPQNIMRETFQDVLKNTNGNNKPIHVTVQYLGKDIFDDTIEYINEKTQRTGRNTIIMAEA</sequence>